<dbReference type="Pfam" id="PF22752">
    <property type="entry name" value="DUF488-N3i"/>
    <property type="match status" value="1"/>
</dbReference>
<keyword evidence="2" id="KW-1185">Reference proteome</keyword>
<reference evidence="2" key="1">
    <citation type="submission" date="2017-04" db="EMBL/GenBank/DDBJ databases">
        <authorList>
            <person name="Varghese N."/>
            <person name="Submissions S."/>
        </authorList>
    </citation>
    <scope>NUCLEOTIDE SEQUENCE [LARGE SCALE GENOMIC DNA]</scope>
    <source>
        <strain evidence="2">Ballard 720</strain>
    </source>
</reference>
<dbReference type="STRING" id="28094.SAMN06295900_101596"/>
<evidence type="ECO:0000313" key="1">
    <source>
        <dbReference type="EMBL" id="SME99153.1"/>
    </source>
</evidence>
<protein>
    <submittedName>
        <fullName evidence="1">Uncharacterized conserved protein YeaO, DUF488 family</fullName>
    </submittedName>
</protein>
<name>A0A1X7CM19_TRICW</name>
<accession>A0A1X7CM19</accession>
<sequence length="122" mass="14103">MKPIKIGLSRAYDAPGQDDGKRFLVDRVWPRGITKDVLRIEAWLRDVAPSTELRRWFAHDPGRWDEFAKRYRAELDANEAAWQPLAVAAAHGTLTLVYGARDREHNQAVVLREYLADKIHLR</sequence>
<dbReference type="Proteomes" id="UP000192911">
    <property type="component" value="Unassembled WGS sequence"/>
</dbReference>
<evidence type="ECO:0000313" key="2">
    <source>
        <dbReference type="Proteomes" id="UP000192911"/>
    </source>
</evidence>
<dbReference type="PANTHER" id="PTHR36849">
    <property type="entry name" value="CYTOPLASMIC PROTEIN-RELATED"/>
    <property type="match status" value="1"/>
</dbReference>
<dbReference type="GeneID" id="95548927"/>
<gene>
    <name evidence="1" type="ORF">SAMN06295900_101596</name>
</gene>
<dbReference type="AlphaFoldDB" id="A0A1X7CM19"/>
<dbReference type="EMBL" id="FXAH01000001">
    <property type="protein sequence ID" value="SME99153.1"/>
    <property type="molecule type" value="Genomic_DNA"/>
</dbReference>
<proteinExistence type="predicted"/>
<dbReference type="PANTHER" id="PTHR36849:SF1">
    <property type="entry name" value="CYTOPLASMIC PROTEIN"/>
    <property type="match status" value="1"/>
</dbReference>
<dbReference type="RefSeq" id="WP_176072570.1">
    <property type="nucleotide sequence ID" value="NZ_BSQD01000001.1"/>
</dbReference>
<organism evidence="1 2">
    <name type="scientific">Trinickia caryophylli</name>
    <name type="common">Paraburkholderia caryophylli</name>
    <dbReference type="NCBI Taxonomy" id="28094"/>
    <lineage>
        <taxon>Bacteria</taxon>
        <taxon>Pseudomonadati</taxon>
        <taxon>Pseudomonadota</taxon>
        <taxon>Betaproteobacteria</taxon>
        <taxon>Burkholderiales</taxon>
        <taxon>Burkholderiaceae</taxon>
        <taxon>Trinickia</taxon>
    </lineage>
</organism>
<dbReference type="InterPro" id="IPR052552">
    <property type="entry name" value="YeaO-like"/>
</dbReference>